<evidence type="ECO:0000256" key="1">
    <source>
        <dbReference type="ARBA" id="ARBA00001917"/>
    </source>
</evidence>
<dbReference type="Pfam" id="PF01613">
    <property type="entry name" value="Flavin_Reduct"/>
    <property type="match status" value="1"/>
</dbReference>
<keyword evidence="3" id="KW-0288">FMN</keyword>
<dbReference type="Gene3D" id="2.30.110.10">
    <property type="entry name" value="Electron Transport, Fmn-binding Protein, Chain A"/>
    <property type="match status" value="1"/>
</dbReference>
<evidence type="ECO:0000313" key="6">
    <source>
        <dbReference type="EMBL" id="CEG21455.1"/>
    </source>
</evidence>
<dbReference type="GO" id="GO:0010181">
    <property type="term" value="F:FMN binding"/>
    <property type="evidence" value="ECO:0007669"/>
    <property type="project" value="InterPro"/>
</dbReference>
<organism evidence="6 7">
    <name type="scientific">Planococcus massiliensis</name>
    <dbReference type="NCBI Taxonomy" id="1499687"/>
    <lineage>
        <taxon>Bacteria</taxon>
        <taxon>Bacillati</taxon>
        <taxon>Bacillota</taxon>
        <taxon>Bacilli</taxon>
        <taxon>Bacillales</taxon>
        <taxon>Caryophanaceae</taxon>
        <taxon>Planococcus</taxon>
    </lineage>
</organism>
<dbReference type="AlphaFoldDB" id="A0A098EI31"/>
<dbReference type="RefSeq" id="WP_052649956.1">
    <property type="nucleotide sequence ID" value="NZ_CCXS01000001.1"/>
</dbReference>
<name>A0A098EI31_9BACL</name>
<comment type="similarity">
    <text evidence="4">Belongs to the flavoredoxin family.</text>
</comment>
<reference evidence="6 7" key="1">
    <citation type="submission" date="2014-09" db="EMBL/GenBank/DDBJ databases">
        <authorList>
            <person name="Urmite Genomes Urmite Genomes"/>
        </authorList>
    </citation>
    <scope>NUCLEOTIDE SEQUENCE [LARGE SCALE GENOMIC DNA]</scope>
    <source>
        <strain evidence="6 7">ES2</strain>
    </source>
</reference>
<dbReference type="InterPro" id="IPR012349">
    <property type="entry name" value="Split_barrel_FMN-bd"/>
</dbReference>
<dbReference type="PANTHER" id="PTHR33798:SF5">
    <property type="entry name" value="FLAVIN REDUCTASE LIKE DOMAIN-CONTAINING PROTEIN"/>
    <property type="match status" value="1"/>
</dbReference>
<keyword evidence="2" id="KW-0285">Flavoprotein</keyword>
<dbReference type="Proteomes" id="UP000043699">
    <property type="component" value="Unassembled WGS sequence"/>
</dbReference>
<sequence>MDVDLRKIDTQQAYKLMSGSVVPRPIAWVSSMDAEGELNLAPFSFFTVASRNPPMLCISIGPGVGERLGTVKDTLENIRQQKQYVINLVNMDLANEMHESAKNFPKDVDEFAAAGVTPVASTSVSVPRVGEAPISFELELDRIIELGSDHLILGKVVHYHIKDEYYLGNYKVDLDKLKPLGRIAHQYSEMHGFFSLPREK</sequence>
<gene>
    <name evidence="6" type="primary">flr</name>
    <name evidence="6" type="ORF">BN1080_00365</name>
</gene>
<dbReference type="GO" id="GO:0016646">
    <property type="term" value="F:oxidoreductase activity, acting on the CH-NH group of donors, NAD or NADP as acceptor"/>
    <property type="evidence" value="ECO:0007669"/>
    <property type="project" value="UniProtKB-ARBA"/>
</dbReference>
<dbReference type="InterPro" id="IPR002563">
    <property type="entry name" value="Flavin_Rdtase-like_dom"/>
</dbReference>
<evidence type="ECO:0000313" key="7">
    <source>
        <dbReference type="Proteomes" id="UP000043699"/>
    </source>
</evidence>
<dbReference type="SUPFAM" id="SSF50475">
    <property type="entry name" value="FMN-binding split barrel"/>
    <property type="match status" value="1"/>
</dbReference>
<dbReference type="EMBL" id="CCXS01000001">
    <property type="protein sequence ID" value="CEG21455.1"/>
    <property type="molecule type" value="Genomic_DNA"/>
</dbReference>
<proteinExistence type="inferred from homology"/>
<accession>A0A098EI31</accession>
<keyword evidence="7" id="KW-1185">Reference proteome</keyword>
<comment type="cofactor">
    <cofactor evidence="1">
        <name>FMN</name>
        <dbReference type="ChEBI" id="CHEBI:58210"/>
    </cofactor>
</comment>
<feature type="domain" description="Flavin reductase like" evidence="5">
    <location>
        <begin position="19"/>
        <end position="172"/>
    </location>
</feature>
<protein>
    <submittedName>
        <fullName evidence="6">Flavoredoxin</fullName>
    </submittedName>
</protein>
<dbReference type="PANTHER" id="PTHR33798">
    <property type="entry name" value="FLAVOPROTEIN OXYGENASE"/>
    <property type="match status" value="1"/>
</dbReference>
<evidence type="ECO:0000256" key="2">
    <source>
        <dbReference type="ARBA" id="ARBA00022630"/>
    </source>
</evidence>
<evidence type="ECO:0000256" key="3">
    <source>
        <dbReference type="ARBA" id="ARBA00022643"/>
    </source>
</evidence>
<evidence type="ECO:0000256" key="4">
    <source>
        <dbReference type="ARBA" id="ARBA00038054"/>
    </source>
</evidence>
<dbReference type="STRING" id="1499687.BN1080_00365"/>
<evidence type="ECO:0000259" key="5">
    <source>
        <dbReference type="SMART" id="SM00903"/>
    </source>
</evidence>
<dbReference type="SMART" id="SM00903">
    <property type="entry name" value="Flavin_Reduct"/>
    <property type="match status" value="1"/>
</dbReference>
<dbReference type="OrthoDB" id="9794638at2"/>